<dbReference type="Pfam" id="PF06574">
    <property type="entry name" value="FAD_syn"/>
    <property type="match status" value="1"/>
</dbReference>
<evidence type="ECO:0000256" key="10">
    <source>
        <dbReference type="ARBA" id="ARBA00022679"/>
    </source>
</evidence>
<evidence type="ECO:0000256" key="2">
    <source>
        <dbReference type="ARBA" id="ARBA00004726"/>
    </source>
</evidence>
<name>A0A5C0AXS3_9BURK</name>
<feature type="domain" description="Riboflavin kinase" evidence="21">
    <location>
        <begin position="240"/>
        <end position="365"/>
    </location>
</feature>
<evidence type="ECO:0000256" key="11">
    <source>
        <dbReference type="ARBA" id="ARBA00022695"/>
    </source>
</evidence>
<keyword evidence="12" id="KW-0547">Nucleotide-binding</keyword>
<keyword evidence="8" id="KW-0285">Flavoprotein</keyword>
<dbReference type="NCBIfam" id="NF004160">
    <property type="entry name" value="PRK05627.1-3"/>
    <property type="match status" value="1"/>
</dbReference>
<keyword evidence="23" id="KW-1185">Reference proteome</keyword>
<dbReference type="RefSeq" id="WP_148816339.1">
    <property type="nucleotide sequence ID" value="NZ_CP043046.1"/>
</dbReference>
<dbReference type="InterPro" id="IPR023465">
    <property type="entry name" value="Riboflavin_kinase_dom_sf"/>
</dbReference>
<gene>
    <name evidence="22" type="ORF">FXN63_16645</name>
</gene>
<dbReference type="SMART" id="SM00904">
    <property type="entry name" value="Flavokinase"/>
    <property type="match status" value="1"/>
</dbReference>
<dbReference type="SUPFAM" id="SSF82114">
    <property type="entry name" value="Riboflavin kinase-like"/>
    <property type="match status" value="1"/>
</dbReference>
<dbReference type="PANTHER" id="PTHR22749">
    <property type="entry name" value="RIBOFLAVIN KINASE/FMN ADENYLYLTRANSFERASE"/>
    <property type="match status" value="1"/>
</dbReference>
<dbReference type="OrthoDB" id="9803667at2"/>
<evidence type="ECO:0000256" key="15">
    <source>
        <dbReference type="ARBA" id="ARBA00022840"/>
    </source>
</evidence>
<dbReference type="InterPro" id="IPR002606">
    <property type="entry name" value="Riboflavin_kinase_bac"/>
</dbReference>
<evidence type="ECO:0000256" key="13">
    <source>
        <dbReference type="ARBA" id="ARBA00022777"/>
    </source>
</evidence>
<sequence>MSESTQLPVPAPLSASLTDAQSDIRDGASASSTDNTCGSGPVPDHTPDQPRDEVRVFRGVPPSGQRPPCALTIGNFDGVHLGHQAMLAALRAAAERLSLKPTVMVFEPHPREYFAQLQQRPELAPARIASLRDKLTSLDEAGVERVIVQRFDAALASMPPEEFIRQILVEGLNVRWLLVGDDFRFGARRAGNLDTLREAGARLGFEVVSLPTVSADGQRISSSAIRTALAEGDFAQAKKLLGHPYMIGGHVIHGRKLGRTIGYPTMNLGVAPGQTSLSGIFVVQVHGLGPQPLAGVASLGVRPTIEDAGRVLLETYIFDFSGDAYGKLVRVEFLKKIRDEAKFVDLPTLIAAIDRDVDHARAWFDTTHRVQSDLATSATDRI</sequence>
<comment type="similarity">
    <text evidence="4">Belongs to the RibF family.</text>
</comment>
<keyword evidence="14" id="KW-0274">FAD</keyword>
<dbReference type="UniPathway" id="UPA00276">
    <property type="reaction ID" value="UER00406"/>
</dbReference>
<dbReference type="Pfam" id="PF01687">
    <property type="entry name" value="Flavokinase"/>
    <property type="match status" value="1"/>
</dbReference>
<evidence type="ECO:0000256" key="6">
    <source>
        <dbReference type="ARBA" id="ARBA00012393"/>
    </source>
</evidence>
<feature type="compositionally biased region" description="Polar residues" evidence="20">
    <location>
        <begin position="29"/>
        <end position="38"/>
    </location>
</feature>
<dbReference type="GO" id="GO:0003919">
    <property type="term" value="F:FMN adenylyltransferase activity"/>
    <property type="evidence" value="ECO:0007669"/>
    <property type="project" value="UniProtKB-EC"/>
</dbReference>
<evidence type="ECO:0000256" key="20">
    <source>
        <dbReference type="SAM" id="MobiDB-lite"/>
    </source>
</evidence>
<feature type="compositionally biased region" description="Basic and acidic residues" evidence="20">
    <location>
        <begin position="45"/>
        <end position="56"/>
    </location>
</feature>
<dbReference type="GO" id="GO:0008531">
    <property type="term" value="F:riboflavin kinase activity"/>
    <property type="evidence" value="ECO:0007669"/>
    <property type="project" value="UniProtKB-EC"/>
</dbReference>
<dbReference type="GO" id="GO:0006747">
    <property type="term" value="P:FAD biosynthetic process"/>
    <property type="evidence" value="ECO:0007669"/>
    <property type="project" value="UniProtKB-UniPathway"/>
</dbReference>
<dbReference type="InterPro" id="IPR023468">
    <property type="entry name" value="Riboflavin_kinase"/>
</dbReference>
<dbReference type="EC" id="2.7.7.2" evidence="6"/>
<dbReference type="NCBIfam" id="NF004159">
    <property type="entry name" value="PRK05627.1-2"/>
    <property type="match status" value="1"/>
</dbReference>
<evidence type="ECO:0000313" key="22">
    <source>
        <dbReference type="EMBL" id="QEI07292.1"/>
    </source>
</evidence>
<keyword evidence="10 22" id="KW-0808">Transferase</keyword>
<dbReference type="NCBIfam" id="TIGR00083">
    <property type="entry name" value="ribF"/>
    <property type="match status" value="1"/>
</dbReference>
<dbReference type="Gene3D" id="3.40.50.620">
    <property type="entry name" value="HUPs"/>
    <property type="match status" value="1"/>
</dbReference>
<dbReference type="AlphaFoldDB" id="A0A5C0AXS3"/>
<comment type="function">
    <text evidence="1">Catalyzes the phosphorylation of riboflavin to FMN followed by the adenylation of FMN to FAD.</text>
</comment>
<comment type="pathway">
    <text evidence="3">Cofactor biosynthesis; FMN biosynthesis; FMN from riboflavin (ATP route): step 1/1.</text>
</comment>
<proteinExistence type="inferred from homology"/>
<dbReference type="GO" id="GO:0009398">
    <property type="term" value="P:FMN biosynthetic process"/>
    <property type="evidence" value="ECO:0007669"/>
    <property type="project" value="UniProtKB-UniPathway"/>
</dbReference>
<dbReference type="Gene3D" id="2.40.30.30">
    <property type="entry name" value="Riboflavin kinase-like"/>
    <property type="match status" value="1"/>
</dbReference>
<evidence type="ECO:0000256" key="9">
    <source>
        <dbReference type="ARBA" id="ARBA00022643"/>
    </source>
</evidence>
<evidence type="ECO:0000256" key="12">
    <source>
        <dbReference type="ARBA" id="ARBA00022741"/>
    </source>
</evidence>
<evidence type="ECO:0000256" key="4">
    <source>
        <dbReference type="ARBA" id="ARBA00010214"/>
    </source>
</evidence>
<evidence type="ECO:0000256" key="16">
    <source>
        <dbReference type="ARBA" id="ARBA00023268"/>
    </source>
</evidence>
<keyword evidence="9" id="KW-0288">FMN</keyword>
<evidence type="ECO:0000256" key="19">
    <source>
        <dbReference type="ARBA" id="ARBA00049494"/>
    </source>
</evidence>
<dbReference type="NCBIfam" id="NF004163">
    <property type="entry name" value="PRK05627.1-6"/>
    <property type="match status" value="1"/>
</dbReference>
<dbReference type="SUPFAM" id="SSF52374">
    <property type="entry name" value="Nucleotidylyl transferase"/>
    <property type="match status" value="1"/>
</dbReference>
<accession>A0A5C0AXS3</accession>
<keyword evidence="13 22" id="KW-0418">Kinase</keyword>
<protein>
    <recommendedName>
        <fullName evidence="7">Bifunctional riboflavin kinase/FMN adenylyltransferase</fullName>
        <ecNumber evidence="5">2.7.1.26</ecNumber>
        <ecNumber evidence="6">2.7.7.2</ecNumber>
    </recommendedName>
    <alternativeName>
        <fullName evidence="17">Riboflavin biosynthesis protein RibF</fullName>
    </alternativeName>
</protein>
<comment type="catalytic activity">
    <reaction evidence="19">
        <text>FMN + ATP + H(+) = FAD + diphosphate</text>
        <dbReference type="Rhea" id="RHEA:17237"/>
        <dbReference type="ChEBI" id="CHEBI:15378"/>
        <dbReference type="ChEBI" id="CHEBI:30616"/>
        <dbReference type="ChEBI" id="CHEBI:33019"/>
        <dbReference type="ChEBI" id="CHEBI:57692"/>
        <dbReference type="ChEBI" id="CHEBI:58210"/>
        <dbReference type="EC" id="2.7.7.2"/>
    </reaction>
</comment>
<comment type="pathway">
    <text evidence="2">Cofactor biosynthesis; FAD biosynthesis; FAD from FMN: step 1/1.</text>
</comment>
<evidence type="ECO:0000256" key="8">
    <source>
        <dbReference type="ARBA" id="ARBA00022630"/>
    </source>
</evidence>
<dbReference type="InterPro" id="IPR015864">
    <property type="entry name" value="FAD_synthase"/>
</dbReference>
<dbReference type="EC" id="2.7.1.26" evidence="5"/>
<evidence type="ECO:0000256" key="17">
    <source>
        <dbReference type="ARBA" id="ARBA00032176"/>
    </source>
</evidence>
<keyword evidence="11 22" id="KW-0548">Nucleotidyltransferase</keyword>
<feature type="region of interest" description="Disordered" evidence="20">
    <location>
        <begin position="1"/>
        <end position="66"/>
    </location>
</feature>
<evidence type="ECO:0000256" key="5">
    <source>
        <dbReference type="ARBA" id="ARBA00012105"/>
    </source>
</evidence>
<evidence type="ECO:0000256" key="7">
    <source>
        <dbReference type="ARBA" id="ARBA00018483"/>
    </source>
</evidence>
<organism evidence="22 23">
    <name type="scientific">Pigmentiphaga aceris</name>
    <dbReference type="NCBI Taxonomy" id="1940612"/>
    <lineage>
        <taxon>Bacteria</taxon>
        <taxon>Pseudomonadati</taxon>
        <taxon>Pseudomonadota</taxon>
        <taxon>Betaproteobacteria</taxon>
        <taxon>Burkholderiales</taxon>
        <taxon>Alcaligenaceae</taxon>
        <taxon>Pigmentiphaga</taxon>
    </lineage>
</organism>
<dbReference type="Proteomes" id="UP000325161">
    <property type="component" value="Chromosome"/>
</dbReference>
<dbReference type="InterPro" id="IPR014729">
    <property type="entry name" value="Rossmann-like_a/b/a_fold"/>
</dbReference>
<dbReference type="KEGG" id="pacr:FXN63_16645"/>
<evidence type="ECO:0000259" key="21">
    <source>
        <dbReference type="SMART" id="SM00904"/>
    </source>
</evidence>
<dbReference type="GO" id="GO:0005524">
    <property type="term" value="F:ATP binding"/>
    <property type="evidence" value="ECO:0007669"/>
    <property type="project" value="UniProtKB-KW"/>
</dbReference>
<dbReference type="PANTHER" id="PTHR22749:SF6">
    <property type="entry name" value="RIBOFLAVIN KINASE"/>
    <property type="match status" value="1"/>
</dbReference>
<dbReference type="InterPro" id="IPR015865">
    <property type="entry name" value="Riboflavin_kinase_bac/euk"/>
</dbReference>
<dbReference type="GO" id="GO:0009231">
    <property type="term" value="P:riboflavin biosynthetic process"/>
    <property type="evidence" value="ECO:0007669"/>
    <property type="project" value="InterPro"/>
</dbReference>
<dbReference type="EMBL" id="CP043046">
    <property type="protein sequence ID" value="QEI07292.1"/>
    <property type="molecule type" value="Genomic_DNA"/>
</dbReference>
<evidence type="ECO:0000313" key="23">
    <source>
        <dbReference type="Proteomes" id="UP000325161"/>
    </source>
</evidence>
<keyword evidence="15" id="KW-0067">ATP-binding</keyword>
<evidence type="ECO:0000256" key="18">
    <source>
        <dbReference type="ARBA" id="ARBA00047880"/>
    </source>
</evidence>
<dbReference type="UniPathway" id="UPA00277">
    <property type="reaction ID" value="UER00407"/>
</dbReference>
<evidence type="ECO:0000256" key="14">
    <source>
        <dbReference type="ARBA" id="ARBA00022827"/>
    </source>
</evidence>
<keyword evidence="16" id="KW-0511">Multifunctional enzyme</keyword>
<dbReference type="CDD" id="cd02064">
    <property type="entry name" value="FAD_synthetase_N"/>
    <property type="match status" value="1"/>
</dbReference>
<evidence type="ECO:0000256" key="3">
    <source>
        <dbReference type="ARBA" id="ARBA00005201"/>
    </source>
</evidence>
<reference evidence="22 23" key="1">
    <citation type="submission" date="2019-08" db="EMBL/GenBank/DDBJ databases">
        <title>Amphibian skin-associated Pigmentiphaga: genome sequence and occurrence across geography and hosts.</title>
        <authorList>
            <person name="Bletz M.C."/>
            <person name="Bunk B."/>
            <person name="Sproeer C."/>
            <person name="Biwer P."/>
            <person name="Reiter S."/>
            <person name="Rabemananjara F.C.E."/>
            <person name="Schulz S."/>
            <person name="Overmann J."/>
            <person name="Vences M."/>
        </authorList>
    </citation>
    <scope>NUCLEOTIDE SEQUENCE [LARGE SCALE GENOMIC DNA]</scope>
    <source>
        <strain evidence="22 23">Mada1488</strain>
    </source>
</reference>
<dbReference type="FunFam" id="3.40.50.620:FF:000021">
    <property type="entry name" value="Riboflavin biosynthesis protein"/>
    <property type="match status" value="1"/>
</dbReference>
<comment type="catalytic activity">
    <reaction evidence="18">
        <text>riboflavin + ATP = FMN + ADP + H(+)</text>
        <dbReference type="Rhea" id="RHEA:14357"/>
        <dbReference type="ChEBI" id="CHEBI:15378"/>
        <dbReference type="ChEBI" id="CHEBI:30616"/>
        <dbReference type="ChEBI" id="CHEBI:57986"/>
        <dbReference type="ChEBI" id="CHEBI:58210"/>
        <dbReference type="ChEBI" id="CHEBI:456216"/>
        <dbReference type="EC" id="2.7.1.26"/>
    </reaction>
</comment>
<evidence type="ECO:0000256" key="1">
    <source>
        <dbReference type="ARBA" id="ARBA00002121"/>
    </source>
</evidence>